<dbReference type="InterPro" id="IPR011008">
    <property type="entry name" value="Dimeric_a/b-barrel"/>
</dbReference>
<sequence length="267" mass="29077">MHFLLSVHHTGVGASGSGQELVLARVNAFNDRLLAAGVFLYSGALQAPAGSLLVDATHAQPTVTAGTAISGSTQPAGFWVIDVADQDEAVDWARGASVATGRVVEVRRVDYGIEDEPADEIEPLALDQMPVGATAVSRRVVRAPIEEVWRAWTRAELMRDWFSPTPDSPSHVEVDARPGGHYRALMAGFFVHGTYFQVQQPHALAFSWQWEHEPHVPESTVHVELSPVDEGTLVVITHTGFTTEDDGEGHREGWNLSLHRLGVLLDR</sequence>
<name>A0ABW4RUG6_9ACTN</name>
<protein>
    <submittedName>
        <fullName evidence="5">SRPBCC domain-containing protein</fullName>
    </submittedName>
</protein>
<organism evidence="5 6">
    <name type="scientific">Luteococcus peritonei</name>
    <dbReference type="NCBI Taxonomy" id="88874"/>
    <lineage>
        <taxon>Bacteria</taxon>
        <taxon>Bacillati</taxon>
        <taxon>Actinomycetota</taxon>
        <taxon>Actinomycetes</taxon>
        <taxon>Propionibacteriales</taxon>
        <taxon>Propionibacteriaceae</taxon>
        <taxon>Luteococcus</taxon>
    </lineage>
</organism>
<evidence type="ECO:0000259" key="4">
    <source>
        <dbReference type="Pfam" id="PF08327"/>
    </source>
</evidence>
<dbReference type="Pfam" id="PF03795">
    <property type="entry name" value="YCII"/>
    <property type="match status" value="1"/>
</dbReference>
<comment type="similarity">
    <text evidence="1">Belongs to the AHA1 family.</text>
</comment>
<dbReference type="Gene3D" id="3.30.530.20">
    <property type="match status" value="1"/>
</dbReference>
<gene>
    <name evidence="5" type="ORF">ACFSCS_05620</name>
</gene>
<comment type="caution">
    <text evidence="5">The sequence shown here is derived from an EMBL/GenBank/DDBJ whole genome shotgun (WGS) entry which is preliminary data.</text>
</comment>
<evidence type="ECO:0000256" key="2">
    <source>
        <dbReference type="ARBA" id="ARBA00007689"/>
    </source>
</evidence>
<dbReference type="Proteomes" id="UP001597326">
    <property type="component" value="Unassembled WGS sequence"/>
</dbReference>
<comment type="similarity">
    <text evidence="2">Belongs to the YciI family.</text>
</comment>
<dbReference type="CDD" id="cd07814">
    <property type="entry name" value="SRPBCC_CalC_Aha1-like"/>
    <property type="match status" value="1"/>
</dbReference>
<dbReference type="InterPro" id="IPR013538">
    <property type="entry name" value="ASHA1/2-like_C"/>
</dbReference>
<evidence type="ECO:0000256" key="1">
    <source>
        <dbReference type="ARBA" id="ARBA00006817"/>
    </source>
</evidence>
<dbReference type="RefSeq" id="WP_343872744.1">
    <property type="nucleotide sequence ID" value="NZ_BAAAIX010000009.1"/>
</dbReference>
<keyword evidence="6" id="KW-1185">Reference proteome</keyword>
<dbReference type="InterPro" id="IPR023393">
    <property type="entry name" value="START-like_dom_sf"/>
</dbReference>
<feature type="domain" description="Activator of Hsp90 ATPase homologue 1/2-like C-terminal" evidence="4">
    <location>
        <begin position="142"/>
        <end position="265"/>
    </location>
</feature>
<dbReference type="SUPFAM" id="SSF55961">
    <property type="entry name" value="Bet v1-like"/>
    <property type="match status" value="1"/>
</dbReference>
<evidence type="ECO:0000259" key="3">
    <source>
        <dbReference type="Pfam" id="PF03795"/>
    </source>
</evidence>
<dbReference type="Gene3D" id="3.30.70.1060">
    <property type="entry name" value="Dimeric alpha+beta barrel"/>
    <property type="match status" value="1"/>
</dbReference>
<reference evidence="6" key="1">
    <citation type="journal article" date="2019" name="Int. J. Syst. Evol. Microbiol.">
        <title>The Global Catalogue of Microorganisms (GCM) 10K type strain sequencing project: providing services to taxonomists for standard genome sequencing and annotation.</title>
        <authorList>
            <consortium name="The Broad Institute Genomics Platform"/>
            <consortium name="The Broad Institute Genome Sequencing Center for Infectious Disease"/>
            <person name="Wu L."/>
            <person name="Ma J."/>
        </authorList>
    </citation>
    <scope>NUCLEOTIDE SEQUENCE [LARGE SCALE GENOMIC DNA]</scope>
    <source>
        <strain evidence="6">CAIM 431</strain>
    </source>
</reference>
<proteinExistence type="inferred from homology"/>
<dbReference type="Pfam" id="PF08327">
    <property type="entry name" value="AHSA1"/>
    <property type="match status" value="1"/>
</dbReference>
<accession>A0ABW4RUG6</accession>
<dbReference type="EMBL" id="JBHUFZ010000011">
    <property type="protein sequence ID" value="MFD1889670.1"/>
    <property type="molecule type" value="Genomic_DNA"/>
</dbReference>
<evidence type="ECO:0000313" key="6">
    <source>
        <dbReference type="Proteomes" id="UP001597326"/>
    </source>
</evidence>
<dbReference type="SUPFAM" id="SSF54909">
    <property type="entry name" value="Dimeric alpha+beta barrel"/>
    <property type="match status" value="1"/>
</dbReference>
<evidence type="ECO:0000313" key="5">
    <source>
        <dbReference type="EMBL" id="MFD1889670.1"/>
    </source>
</evidence>
<feature type="domain" description="YCII-related" evidence="3">
    <location>
        <begin position="22"/>
        <end position="109"/>
    </location>
</feature>
<dbReference type="InterPro" id="IPR005545">
    <property type="entry name" value="YCII"/>
</dbReference>